<sequence>MSQLSNDNGFVIYIDIIEAKLTEECHFFVECNINNEILRTKLSQKSINPIFNFRAGPLTSSKKLIFSLFKIKRFGKKPIEVGSIIMKTSKLGIDIPIDEWTSVISPKGIVAALHLRLTRSALTKPPRVKRIGERWVILRTFDRFFEESPIPLPSRKHYLHISKTKQKPKVLCPPNGMFLGVTAIGLCDVMEDLKIYFRDEETPQTDPLLIPFSGEIKEMYPSQYDKIPSNIWLFCFPDGLRLSEFPIEAELKPFVMTDADGTCRYAMFLVSYEKMNESESNALCKRLDCKIKELYFPRALALFCEYPLFNEMSEWLWGIYNKNFLKCGKIGNNAVFDAFDSIFNKTQPIVLGSSQEVQIHQKKVTITFPKGNDLPTSPFILGELFCYFNKTTIIQILNYILLGERIVFTSSDNALLVRTIENFKLLIFPLQWVCVCVPILPRILLEYLTSPFPYILGLPSSYRAEADPIFKEEELILIDIDNSVIHSSIKHVTPDLPSSITNTLFEDLLQITIIDFDYSTIDPWNPPIPSNISIQLCFFKAVIQLLLNYKQYIGYTWISNENVIIHFNDDQFILSHPSEQMDFLKYLTETQSFKFFCESYSKITCSVVNEWMEKNIYKNNILTLTKFYKATEEHPLIFNKVKDPFKLSNIHIDTFGLLNNVRKKEIKKPIMYSYCLDSLKVQTINNKIEPIIGSKFIDKLIKLNNCGSPIPEIGMLFNDLSDIKQRYNFLKYLQTKQHCFILKEFGPGNVTKECALILIEIFKTIGKFCVSQHDRVCAVLMLQISLKLCRIENIVQEPLCIALNGMPLWEDSMIWIQLYYQQINESKAKVLNIKSEELKNKIPLLSFEERKKFVEKENQEAIGIIHEIAKTMKDMNMSNDFINTFVARISTMLPFSDTKKDELKCIINVITRITIVPDTFEPDNIYDSIYF</sequence>
<dbReference type="AlphaFoldDB" id="A0A5K1V9F0"/>
<dbReference type="Proteomes" id="UP000078387">
    <property type="component" value="Unassembled WGS sequence"/>
</dbReference>
<dbReference type="EMBL" id="BDEQ01000001">
    <property type="protein sequence ID" value="GAT94113.1"/>
    <property type="molecule type" value="Genomic_DNA"/>
</dbReference>
<evidence type="ECO:0000313" key="2">
    <source>
        <dbReference type="EMBL" id="GAT94113.1"/>
    </source>
</evidence>
<dbReference type="InterPro" id="IPR035892">
    <property type="entry name" value="C2_domain_sf"/>
</dbReference>
<comment type="caution">
    <text evidence="2">The sequence shown here is derived from an EMBL/GenBank/DDBJ whole genome shotgun (WGS) entry which is preliminary data.</text>
</comment>
<dbReference type="PROSITE" id="PS50211">
    <property type="entry name" value="DENN"/>
    <property type="match status" value="1"/>
</dbReference>
<gene>
    <name evidence="2" type="ORF">CL6EHI_009660</name>
</gene>
<accession>A0A5K1V9F0</accession>
<dbReference type="SMART" id="SM00799">
    <property type="entry name" value="DENN"/>
    <property type="match status" value="1"/>
</dbReference>
<dbReference type="GO" id="GO:0031410">
    <property type="term" value="C:cytoplasmic vesicle"/>
    <property type="evidence" value="ECO:0007669"/>
    <property type="project" value="TreeGrafter"/>
</dbReference>
<reference evidence="2 3" key="1">
    <citation type="submission" date="2016-05" db="EMBL/GenBank/DDBJ databases">
        <title>First whole genome sequencing of Entamoeba histolytica HM1:IMSS-clone-6.</title>
        <authorList>
            <person name="Mukherjee Avik.K."/>
            <person name="Izumyama S."/>
            <person name="Nakada-Tsukui K."/>
            <person name="Nozaki T."/>
        </authorList>
    </citation>
    <scope>NUCLEOTIDE SEQUENCE [LARGE SCALE GENOMIC DNA]</scope>
    <source>
        <strain evidence="2 3">HM1:IMSS clone 6</strain>
    </source>
</reference>
<feature type="domain" description="UDENN" evidence="1">
    <location>
        <begin position="190"/>
        <end position="607"/>
    </location>
</feature>
<dbReference type="InterPro" id="IPR005112">
    <property type="entry name" value="dDENN_dom"/>
</dbReference>
<dbReference type="VEuPathDB" id="AmoebaDB:EHI7A_008000"/>
<dbReference type="Gene3D" id="3.30.450.200">
    <property type="match status" value="1"/>
</dbReference>
<dbReference type="InterPro" id="IPR001194">
    <property type="entry name" value="cDENN_dom"/>
</dbReference>
<dbReference type="Pfam" id="PF02141">
    <property type="entry name" value="DENN"/>
    <property type="match status" value="1"/>
</dbReference>
<dbReference type="VEuPathDB" id="AmoebaDB:EHI_009660"/>
<dbReference type="InterPro" id="IPR043153">
    <property type="entry name" value="DENN_C"/>
</dbReference>
<dbReference type="GO" id="GO:0032483">
    <property type="term" value="P:regulation of Rab protein signal transduction"/>
    <property type="evidence" value="ECO:0007669"/>
    <property type="project" value="TreeGrafter"/>
</dbReference>
<dbReference type="Gene3D" id="3.40.50.11500">
    <property type="match status" value="1"/>
</dbReference>
<dbReference type="PANTHER" id="PTHR12296">
    <property type="entry name" value="DENN DOMAIN-CONTAINING PROTEIN 4"/>
    <property type="match status" value="1"/>
</dbReference>
<dbReference type="SMART" id="SM00801">
    <property type="entry name" value="dDENN"/>
    <property type="match status" value="1"/>
</dbReference>
<dbReference type="VEuPathDB" id="AmoebaDB:EHI8A_005200"/>
<evidence type="ECO:0000313" key="3">
    <source>
        <dbReference type="Proteomes" id="UP000078387"/>
    </source>
</evidence>
<dbReference type="Pfam" id="PF03456">
    <property type="entry name" value="uDENN"/>
    <property type="match status" value="1"/>
</dbReference>
<protein>
    <submittedName>
        <fullName evidence="2">Denn domain protein</fullName>
    </submittedName>
</protein>
<proteinExistence type="predicted"/>
<name>A0A5K1V9F0_ENTHI</name>
<dbReference type="PANTHER" id="PTHR12296:SF21">
    <property type="entry name" value="DENN DOMAIN-CONTAINING PROTEIN 3"/>
    <property type="match status" value="1"/>
</dbReference>
<dbReference type="InterPro" id="IPR051696">
    <property type="entry name" value="DENN_Domain_GEFs"/>
</dbReference>
<dbReference type="OMA" id="CFVECNI"/>
<dbReference type="InterPro" id="IPR037516">
    <property type="entry name" value="Tripartite_DENN"/>
</dbReference>
<dbReference type="InterPro" id="IPR005113">
    <property type="entry name" value="uDENN_dom"/>
</dbReference>
<dbReference type="SUPFAM" id="SSF49562">
    <property type="entry name" value="C2 domain (Calcium/lipid-binding domain, CaLB)"/>
    <property type="match status" value="1"/>
</dbReference>
<dbReference type="VEuPathDB" id="AmoebaDB:KM1_019740"/>
<organism evidence="2 3">
    <name type="scientific">Entamoeba histolytica</name>
    <dbReference type="NCBI Taxonomy" id="5759"/>
    <lineage>
        <taxon>Eukaryota</taxon>
        <taxon>Amoebozoa</taxon>
        <taxon>Evosea</taxon>
        <taxon>Archamoebae</taxon>
        <taxon>Mastigamoebida</taxon>
        <taxon>Entamoebidae</taxon>
        <taxon>Entamoeba</taxon>
    </lineage>
</organism>
<evidence type="ECO:0000259" key="1">
    <source>
        <dbReference type="PROSITE" id="PS50211"/>
    </source>
</evidence>
<dbReference type="VEuPathDB" id="AmoebaDB:EHI5A_024940"/>